<dbReference type="InterPro" id="IPR001991">
    <property type="entry name" value="Na-dicarboxylate_symporter"/>
</dbReference>
<keyword evidence="3 6" id="KW-0812">Transmembrane</keyword>
<feature type="transmembrane region" description="Helical" evidence="6">
    <location>
        <begin position="197"/>
        <end position="217"/>
    </location>
</feature>
<reference evidence="7 8" key="1">
    <citation type="submission" date="2021-08" db="EMBL/GenBank/DDBJ databases">
        <title>Draft genome sequence of Mycolicibacterium sp. NGTWS1702 strain.</title>
        <authorList>
            <person name="Matsumoto M."/>
            <person name="Tang B.C.C."/>
            <person name="Machida Y."/>
            <person name="Matoyama H."/>
            <person name="Kishihara T."/>
            <person name="Sato S."/>
            <person name="Kondo I."/>
            <person name="Sano M."/>
            <person name="Kato G."/>
        </authorList>
    </citation>
    <scope>NUCLEOTIDE SEQUENCE [LARGE SCALE GENOMIC DNA]</scope>
    <source>
        <strain evidence="7 8">NGTWSNA01</strain>
    </source>
</reference>
<evidence type="ECO:0000256" key="5">
    <source>
        <dbReference type="ARBA" id="ARBA00023136"/>
    </source>
</evidence>
<feature type="transmembrane region" description="Helical" evidence="6">
    <location>
        <begin position="21"/>
        <end position="41"/>
    </location>
</feature>
<keyword evidence="2" id="KW-0813">Transport</keyword>
<feature type="transmembrane region" description="Helical" evidence="6">
    <location>
        <begin position="163"/>
        <end position="185"/>
    </location>
</feature>
<dbReference type="EMBL" id="BPRH01004008">
    <property type="protein sequence ID" value="GJF11573.1"/>
    <property type="molecule type" value="Genomic_DNA"/>
</dbReference>
<evidence type="ECO:0000256" key="3">
    <source>
        <dbReference type="ARBA" id="ARBA00022692"/>
    </source>
</evidence>
<sequence>MTTTINESPVPEGPARRDRTHWLYIAVVIAVIAGAAVGILAPEVGKGVGVLGTMFVALIKMMIAPIIFCTIVLGIGSVRRAATVGKIGGLAFGYFLAMSTFALAIGLAVGNLLHPGSGLNISAGPVGKGAELAEKAHESGGMLDFIQAIIPTSLFAPLTEGGVLQALFVALLIGFALQSLGSAGEPILRGIDHLQRLVFKVLVMILWMAPIGAFGAIANVVGQTGWAAMGQLMTLMLGFYATCTIFVFGVLGCLVRVVAGVSIFKLVRYLAREYLLIVSTASSESALPRLIAKMEHLGVDRSTVGVVVPTGYSFNLDGTAIYLTMASLFIASALGDPLSLGEQISLLVFMIVASKGAAGVTGAGLATLAGGLQAHRPDLLDGVGLIVGIDRFMSEARALTNFSGNAVATLLVGAWTKTVDKKKVNAVLAGEDPFDELTMLDDDHVYRADRPPQGKAPAPLSGV</sequence>
<dbReference type="PRINTS" id="PR00173">
    <property type="entry name" value="EDTRNSPORT"/>
</dbReference>
<evidence type="ECO:0000313" key="7">
    <source>
        <dbReference type="EMBL" id="GJF11573.1"/>
    </source>
</evidence>
<dbReference type="Pfam" id="PF00375">
    <property type="entry name" value="SDF"/>
    <property type="match status" value="1"/>
</dbReference>
<gene>
    <name evidence="7" type="ORF">NGTWS1702_38310</name>
</gene>
<dbReference type="Proteomes" id="UP001060504">
    <property type="component" value="Unassembled WGS sequence"/>
</dbReference>
<dbReference type="SUPFAM" id="SSF118215">
    <property type="entry name" value="Proton glutamate symport protein"/>
    <property type="match status" value="1"/>
</dbReference>
<name>A0ABQ4V717_9MYCO</name>
<feature type="transmembrane region" description="Helical" evidence="6">
    <location>
        <begin position="237"/>
        <end position="267"/>
    </location>
</feature>
<comment type="subcellular location">
    <subcellularLocation>
        <location evidence="1">Membrane</location>
        <topology evidence="1">Multi-pass membrane protein</topology>
    </subcellularLocation>
</comment>
<dbReference type="Gene3D" id="1.10.3860.10">
    <property type="entry name" value="Sodium:dicarboxylate symporter"/>
    <property type="match status" value="1"/>
</dbReference>
<comment type="caution">
    <text evidence="7">The sequence shown here is derived from an EMBL/GenBank/DDBJ whole genome shotgun (WGS) entry which is preliminary data.</text>
</comment>
<evidence type="ECO:0000256" key="4">
    <source>
        <dbReference type="ARBA" id="ARBA00022989"/>
    </source>
</evidence>
<dbReference type="PANTHER" id="PTHR42865">
    <property type="entry name" value="PROTON/GLUTAMATE-ASPARTATE SYMPORTER"/>
    <property type="match status" value="1"/>
</dbReference>
<keyword evidence="5 6" id="KW-0472">Membrane</keyword>
<organism evidence="7 8">
    <name type="scientific">Mycolicibacterium cyprinidarum</name>
    <dbReference type="NCBI Taxonomy" id="2860311"/>
    <lineage>
        <taxon>Bacteria</taxon>
        <taxon>Bacillati</taxon>
        <taxon>Actinomycetota</taxon>
        <taxon>Actinomycetes</taxon>
        <taxon>Mycobacteriales</taxon>
        <taxon>Mycobacteriaceae</taxon>
        <taxon>Mycolicibacterium</taxon>
    </lineage>
</organism>
<keyword evidence="4 6" id="KW-1133">Transmembrane helix</keyword>
<dbReference type="InterPro" id="IPR036458">
    <property type="entry name" value="Na:dicarbo_symporter_sf"/>
</dbReference>
<feature type="transmembrane region" description="Helical" evidence="6">
    <location>
        <begin position="53"/>
        <end position="75"/>
    </location>
</feature>
<protein>
    <submittedName>
        <fullName evidence="7">Aerobic C4-dicarboxylate transporter</fullName>
    </submittedName>
</protein>
<feature type="transmembrane region" description="Helical" evidence="6">
    <location>
        <begin position="312"/>
        <end position="334"/>
    </location>
</feature>
<evidence type="ECO:0000256" key="6">
    <source>
        <dbReference type="SAM" id="Phobius"/>
    </source>
</evidence>
<proteinExistence type="predicted"/>
<keyword evidence="8" id="KW-1185">Reference proteome</keyword>
<evidence type="ECO:0000313" key="8">
    <source>
        <dbReference type="Proteomes" id="UP001060504"/>
    </source>
</evidence>
<accession>A0ABQ4V717</accession>
<evidence type="ECO:0000256" key="2">
    <source>
        <dbReference type="ARBA" id="ARBA00022448"/>
    </source>
</evidence>
<dbReference type="PANTHER" id="PTHR42865:SF1">
    <property type="entry name" value="AEROBIC C4-DICARBOXYLATE TRANSPORT PROTEIN"/>
    <property type="match status" value="1"/>
</dbReference>
<evidence type="ECO:0000256" key="1">
    <source>
        <dbReference type="ARBA" id="ARBA00004141"/>
    </source>
</evidence>
<feature type="transmembrane region" description="Helical" evidence="6">
    <location>
        <begin position="346"/>
        <end position="369"/>
    </location>
</feature>
<feature type="transmembrane region" description="Helical" evidence="6">
    <location>
        <begin position="87"/>
        <end position="109"/>
    </location>
</feature>